<feature type="region of interest" description="Disordered" evidence="1">
    <location>
        <begin position="1"/>
        <end position="23"/>
    </location>
</feature>
<proteinExistence type="predicted"/>
<evidence type="ECO:0000313" key="3">
    <source>
        <dbReference type="Proteomes" id="UP001054252"/>
    </source>
</evidence>
<name>A0AAV5M0T1_9ROSI</name>
<dbReference type="EMBL" id="BPVZ01000168">
    <property type="protein sequence ID" value="GKV43345.1"/>
    <property type="molecule type" value="Genomic_DNA"/>
</dbReference>
<evidence type="ECO:0000256" key="1">
    <source>
        <dbReference type="SAM" id="MobiDB-lite"/>
    </source>
</evidence>
<dbReference type="AlphaFoldDB" id="A0AAV5M0T1"/>
<protein>
    <submittedName>
        <fullName evidence="2">Uncharacterized protein</fullName>
    </submittedName>
</protein>
<evidence type="ECO:0000313" key="2">
    <source>
        <dbReference type="EMBL" id="GKV43345.1"/>
    </source>
</evidence>
<reference evidence="2 3" key="1">
    <citation type="journal article" date="2021" name="Commun. Biol.">
        <title>The genome of Shorea leprosula (Dipterocarpaceae) highlights the ecological relevance of drought in aseasonal tropical rainforests.</title>
        <authorList>
            <person name="Ng K.K.S."/>
            <person name="Kobayashi M.J."/>
            <person name="Fawcett J.A."/>
            <person name="Hatakeyama M."/>
            <person name="Paape T."/>
            <person name="Ng C.H."/>
            <person name="Ang C.C."/>
            <person name="Tnah L.H."/>
            <person name="Lee C.T."/>
            <person name="Nishiyama T."/>
            <person name="Sese J."/>
            <person name="O'Brien M.J."/>
            <person name="Copetti D."/>
            <person name="Mohd Noor M.I."/>
            <person name="Ong R.C."/>
            <person name="Putra M."/>
            <person name="Sireger I.Z."/>
            <person name="Indrioko S."/>
            <person name="Kosugi Y."/>
            <person name="Izuno A."/>
            <person name="Isagi Y."/>
            <person name="Lee S.L."/>
            <person name="Shimizu K.K."/>
        </authorList>
    </citation>
    <scope>NUCLEOTIDE SEQUENCE [LARGE SCALE GENOMIC DNA]</scope>
    <source>
        <strain evidence="2">214</strain>
    </source>
</reference>
<accession>A0AAV5M0T1</accession>
<gene>
    <name evidence="2" type="ORF">SLEP1_g50648</name>
</gene>
<keyword evidence="3" id="KW-1185">Reference proteome</keyword>
<sequence length="56" mass="6552">MLQGDIPNKFLEGGEGKEKKGPEPNHIILQRMNDTLYPFLFAFQHATLDLNFDFKW</sequence>
<feature type="compositionally biased region" description="Basic and acidic residues" evidence="1">
    <location>
        <begin position="12"/>
        <end position="23"/>
    </location>
</feature>
<organism evidence="2 3">
    <name type="scientific">Rubroshorea leprosula</name>
    <dbReference type="NCBI Taxonomy" id="152421"/>
    <lineage>
        <taxon>Eukaryota</taxon>
        <taxon>Viridiplantae</taxon>
        <taxon>Streptophyta</taxon>
        <taxon>Embryophyta</taxon>
        <taxon>Tracheophyta</taxon>
        <taxon>Spermatophyta</taxon>
        <taxon>Magnoliopsida</taxon>
        <taxon>eudicotyledons</taxon>
        <taxon>Gunneridae</taxon>
        <taxon>Pentapetalae</taxon>
        <taxon>rosids</taxon>
        <taxon>malvids</taxon>
        <taxon>Malvales</taxon>
        <taxon>Dipterocarpaceae</taxon>
        <taxon>Rubroshorea</taxon>
    </lineage>
</organism>
<comment type="caution">
    <text evidence="2">The sequence shown here is derived from an EMBL/GenBank/DDBJ whole genome shotgun (WGS) entry which is preliminary data.</text>
</comment>
<dbReference type="Proteomes" id="UP001054252">
    <property type="component" value="Unassembled WGS sequence"/>
</dbReference>